<dbReference type="Gene3D" id="2.40.160.90">
    <property type="match status" value="1"/>
</dbReference>
<dbReference type="EMBL" id="MLHQ01000032">
    <property type="protein sequence ID" value="OOF56014.1"/>
    <property type="molecule type" value="Genomic_DNA"/>
</dbReference>
<evidence type="ECO:0000313" key="3">
    <source>
        <dbReference type="Proteomes" id="UP000188602"/>
    </source>
</evidence>
<dbReference type="STRING" id="1907939.BKL49_10745"/>
<proteinExistence type="predicted"/>
<feature type="region of interest" description="Disordered" evidence="1">
    <location>
        <begin position="1"/>
        <end position="35"/>
    </location>
</feature>
<feature type="non-terminal residue" evidence="2">
    <location>
        <position position="1"/>
    </location>
</feature>
<accession>A0A1V3JHA4</accession>
<reference evidence="2 3" key="1">
    <citation type="submission" date="2016-10" db="EMBL/GenBank/DDBJ databases">
        <title>Rodentibacter gen. nov. and new species.</title>
        <authorList>
            <person name="Christensen H."/>
        </authorList>
    </citation>
    <scope>NUCLEOTIDE SEQUENCE [LARGE SCALE GENOMIC DNA]</scope>
    <source>
        <strain evidence="2 3">Ac151</strain>
    </source>
</reference>
<organism evidence="2 3">
    <name type="scientific">Rodentibacter myodis</name>
    <dbReference type="NCBI Taxonomy" id="1907939"/>
    <lineage>
        <taxon>Bacteria</taxon>
        <taxon>Pseudomonadati</taxon>
        <taxon>Pseudomonadota</taxon>
        <taxon>Gammaproteobacteria</taxon>
        <taxon>Pasteurellales</taxon>
        <taxon>Pasteurellaceae</taxon>
        <taxon>Rodentibacter</taxon>
    </lineage>
</organism>
<evidence type="ECO:0008006" key="4">
    <source>
        <dbReference type="Google" id="ProtNLM"/>
    </source>
</evidence>
<dbReference type="RefSeq" id="WP_077425351.1">
    <property type="nucleotide sequence ID" value="NZ_MLHQ01000032.1"/>
</dbReference>
<evidence type="ECO:0000313" key="2">
    <source>
        <dbReference type="EMBL" id="OOF56014.1"/>
    </source>
</evidence>
<dbReference type="Proteomes" id="UP000188602">
    <property type="component" value="Unassembled WGS sequence"/>
</dbReference>
<protein>
    <recommendedName>
        <fullName evidence="4">Transferrin-binding protein B C-lobe/N-lobe beta barrel domain-containing protein</fullName>
    </recommendedName>
</protein>
<keyword evidence="3" id="KW-1185">Reference proteome</keyword>
<dbReference type="OrthoDB" id="5690675at2"/>
<comment type="caution">
    <text evidence="2">The sequence shown here is derived from an EMBL/GenBank/DDBJ whole genome shotgun (WGS) entry which is preliminary data.</text>
</comment>
<dbReference type="AlphaFoldDB" id="A0A1V3JHA4"/>
<evidence type="ECO:0000256" key="1">
    <source>
        <dbReference type="SAM" id="MobiDB-lite"/>
    </source>
</evidence>
<gene>
    <name evidence="2" type="ORF">BKL49_10745</name>
</gene>
<name>A0A1V3JHA4_9PAST</name>
<sequence>PKQEQPDQSQPPVVPPKQEEQPKPPAVRPKPESPIIEWKGERKIDLKGNSLSNDYISLTGHMPSVNGGLRVDPTDFAVNLNERSENGLGWNQGRITDDKLAVDDSSKSNQLNYVVVHQPYSYYGVLYDNNRVINSDGKGFSASQRGEFIAGVYAGDPIEKPKGSASYQSHIDDGVIASKEYIDGSLNGVYLTPDGSITLIANFDKNTVSGTLNSSTLGKVELVNTSIYNDREFLGGTKTNGGGTYRGSFSRNYQDVVGSISHVRGKDDKGNFTYSAVFGATKQEPKPKQ</sequence>
<feature type="compositionally biased region" description="Low complexity" evidence="1">
    <location>
        <begin position="1"/>
        <end position="11"/>
    </location>
</feature>